<dbReference type="SMART" id="SM00564">
    <property type="entry name" value="PQQ"/>
    <property type="match status" value="5"/>
</dbReference>
<gene>
    <name evidence="2" type="ORF">UFOPK3605_00886</name>
</gene>
<reference evidence="2" key="1">
    <citation type="submission" date="2020-05" db="EMBL/GenBank/DDBJ databases">
        <authorList>
            <person name="Chiriac C."/>
            <person name="Salcher M."/>
            <person name="Ghai R."/>
            <person name="Kavagutti S V."/>
        </authorList>
    </citation>
    <scope>NUCLEOTIDE SEQUENCE</scope>
</reference>
<protein>
    <submittedName>
        <fullName evidence="2">Unannotated protein</fullName>
    </submittedName>
</protein>
<sequence>MSRVVGSISLVVVLTIASSCQSSNSPLSRSVSPDSKRGSLELVQVVSAPEEPTIVSADRQGVVAAGRYGAVAAFNSAGREIWRKTVTGPGQQILRPMAITPDRVVVPSTPDRIVALNRDTGQEEWGRPVNNPWSVGIDANTAAVVSRTGTLTTFTVATGDLYGEQNLGFSEAVVDVRVWVRGLVILVAWADAAGAHIVALDTDTGIQNWRRDSPLFSTMPAVVADQICNAENQTLATQRSVTNGKEDPPIMGRVYCAAISDGTIRWEQALPGFFEQLLDVAANADTVAAINIYGDLVVFDSKSGEMRWRRATNRNQIEAPLRIAGSVVVLPTYGTGLLAFDLMTGKRVSNENPRTRPGTVTIEDQAGGSRLFLLVRAGRGTGEVWVLAPPRTPALARAKAARLH</sequence>
<organism evidence="2">
    <name type="scientific">freshwater metagenome</name>
    <dbReference type="NCBI Taxonomy" id="449393"/>
    <lineage>
        <taxon>unclassified sequences</taxon>
        <taxon>metagenomes</taxon>
        <taxon>ecological metagenomes</taxon>
    </lineage>
</organism>
<evidence type="ECO:0000313" key="2">
    <source>
        <dbReference type="EMBL" id="CAB4907749.1"/>
    </source>
</evidence>
<dbReference type="PROSITE" id="PS51257">
    <property type="entry name" value="PROKAR_LIPOPROTEIN"/>
    <property type="match status" value="1"/>
</dbReference>
<dbReference type="EMBL" id="CAFBMM010000040">
    <property type="protein sequence ID" value="CAB4907749.1"/>
    <property type="molecule type" value="Genomic_DNA"/>
</dbReference>
<dbReference type="Gene3D" id="2.130.10.10">
    <property type="entry name" value="YVTN repeat-like/Quinoprotein amine dehydrogenase"/>
    <property type="match status" value="2"/>
</dbReference>
<feature type="domain" description="Pyrrolo-quinoline quinone repeat" evidence="1">
    <location>
        <begin position="252"/>
        <end position="348"/>
    </location>
</feature>
<dbReference type="InterPro" id="IPR002372">
    <property type="entry name" value="PQQ_rpt_dom"/>
</dbReference>
<dbReference type="AlphaFoldDB" id="A0A6J7GWA4"/>
<dbReference type="InterPro" id="IPR015943">
    <property type="entry name" value="WD40/YVTN_repeat-like_dom_sf"/>
</dbReference>
<feature type="domain" description="Pyrrolo-quinoline quinone repeat" evidence="1">
    <location>
        <begin position="113"/>
        <end position="226"/>
    </location>
</feature>
<proteinExistence type="predicted"/>
<dbReference type="SUPFAM" id="SSF50998">
    <property type="entry name" value="Quinoprotein alcohol dehydrogenase-like"/>
    <property type="match status" value="2"/>
</dbReference>
<dbReference type="PANTHER" id="PTHR34512:SF30">
    <property type="entry name" value="OUTER MEMBRANE PROTEIN ASSEMBLY FACTOR BAMB"/>
    <property type="match status" value="1"/>
</dbReference>
<dbReference type="PANTHER" id="PTHR34512">
    <property type="entry name" value="CELL SURFACE PROTEIN"/>
    <property type="match status" value="1"/>
</dbReference>
<dbReference type="InterPro" id="IPR018391">
    <property type="entry name" value="PQQ_b-propeller_rpt"/>
</dbReference>
<dbReference type="Pfam" id="PF13360">
    <property type="entry name" value="PQQ_2"/>
    <property type="match status" value="2"/>
</dbReference>
<accession>A0A6J7GWA4</accession>
<dbReference type="InterPro" id="IPR011047">
    <property type="entry name" value="Quinoprotein_ADH-like_sf"/>
</dbReference>
<name>A0A6J7GWA4_9ZZZZ</name>
<evidence type="ECO:0000259" key="1">
    <source>
        <dbReference type="Pfam" id="PF13360"/>
    </source>
</evidence>